<dbReference type="EMBL" id="LCRD01000025">
    <property type="protein sequence ID" value="KKW30040.1"/>
    <property type="molecule type" value="Genomic_DNA"/>
</dbReference>
<name>A0A0G1XGK6_9BACT</name>
<evidence type="ECO:0000313" key="2">
    <source>
        <dbReference type="Proteomes" id="UP000034846"/>
    </source>
</evidence>
<dbReference type="AlphaFoldDB" id="A0A0G1XGK6"/>
<accession>A0A0G1XGK6</accession>
<reference evidence="1 2" key="1">
    <citation type="journal article" date="2015" name="Nature">
        <title>rRNA introns, odd ribosomes, and small enigmatic genomes across a large radiation of phyla.</title>
        <authorList>
            <person name="Brown C.T."/>
            <person name="Hug L.A."/>
            <person name="Thomas B.C."/>
            <person name="Sharon I."/>
            <person name="Castelle C.J."/>
            <person name="Singh A."/>
            <person name="Wilkins M.J."/>
            <person name="Williams K.H."/>
            <person name="Banfield J.F."/>
        </authorList>
    </citation>
    <scope>NUCLEOTIDE SEQUENCE [LARGE SCALE GENOMIC DNA]</scope>
</reference>
<proteinExistence type="predicted"/>
<dbReference type="Proteomes" id="UP000034846">
    <property type="component" value="Unassembled WGS sequence"/>
</dbReference>
<protein>
    <submittedName>
        <fullName evidence="1">Uncharacterized protein</fullName>
    </submittedName>
</protein>
<evidence type="ECO:0000313" key="1">
    <source>
        <dbReference type="EMBL" id="KKW30040.1"/>
    </source>
</evidence>
<comment type="caution">
    <text evidence="1">The sequence shown here is derived from an EMBL/GenBank/DDBJ whole genome shotgun (WGS) entry which is preliminary data.</text>
</comment>
<gene>
    <name evidence="1" type="ORF">UY72_C0025G0016</name>
</gene>
<organism evidence="1 2">
    <name type="scientific">Candidatus Uhrbacteria bacterium GW2011_GWD2_52_7</name>
    <dbReference type="NCBI Taxonomy" id="1618989"/>
    <lineage>
        <taxon>Bacteria</taxon>
        <taxon>Candidatus Uhriibacteriota</taxon>
    </lineage>
</organism>
<sequence>MRVQVLFGERMLAEVLEAISPAQPLITNEKRGFLAAELDTGKIEDLRAIGYVVREDVAYAAE</sequence>